<evidence type="ECO:0000256" key="2">
    <source>
        <dbReference type="SAM" id="SignalP"/>
    </source>
</evidence>
<dbReference type="Pfam" id="PF12971">
    <property type="entry name" value="NAGLU_N"/>
    <property type="match status" value="1"/>
</dbReference>
<dbReference type="Gene3D" id="3.30.379.10">
    <property type="entry name" value="Chitobiase/beta-hexosaminidase domain 2-like"/>
    <property type="match status" value="1"/>
</dbReference>
<evidence type="ECO:0000256" key="1">
    <source>
        <dbReference type="ARBA" id="ARBA00022801"/>
    </source>
</evidence>
<dbReference type="PANTHER" id="PTHR12872:SF1">
    <property type="entry name" value="ALPHA-N-ACETYLGLUCOSAMINIDASE"/>
    <property type="match status" value="1"/>
</dbReference>
<proteinExistence type="predicted"/>
<evidence type="ECO:0000313" key="6">
    <source>
        <dbReference type="EnsemblMetazoa" id="SMAR012636-PA"/>
    </source>
</evidence>
<dbReference type="InterPro" id="IPR024240">
    <property type="entry name" value="NAGLU_N"/>
</dbReference>
<dbReference type="PANTHER" id="PTHR12872">
    <property type="entry name" value="ALPHA-N-ACETYLGLUCOSAMINIDASE"/>
    <property type="match status" value="1"/>
</dbReference>
<feature type="chain" id="PRO_5004580284" description="Alpha-N-acetylglucosaminidase" evidence="2">
    <location>
        <begin position="20"/>
        <end position="746"/>
    </location>
</feature>
<keyword evidence="1" id="KW-0378">Hydrolase</keyword>
<protein>
    <recommendedName>
        <fullName evidence="8">Alpha-N-acetylglucosaminidase</fullName>
    </recommendedName>
</protein>
<evidence type="ECO:0008006" key="8">
    <source>
        <dbReference type="Google" id="ProtNLM"/>
    </source>
</evidence>
<evidence type="ECO:0000313" key="7">
    <source>
        <dbReference type="Proteomes" id="UP000014500"/>
    </source>
</evidence>
<feature type="signal peptide" evidence="2">
    <location>
        <begin position="1"/>
        <end position="19"/>
    </location>
</feature>
<feature type="domain" description="Alpha-N-acetylglucosaminidase C-terminal" evidence="5">
    <location>
        <begin position="475"/>
        <end position="732"/>
    </location>
</feature>
<dbReference type="OMA" id="YGQPFVW"/>
<evidence type="ECO:0000259" key="4">
    <source>
        <dbReference type="Pfam" id="PF12971"/>
    </source>
</evidence>
<dbReference type="EnsemblMetazoa" id="SMAR012636-RA">
    <property type="protein sequence ID" value="SMAR012636-PA"/>
    <property type="gene ID" value="SMAR012636"/>
</dbReference>
<keyword evidence="2" id="KW-0732">Signal</keyword>
<dbReference type="Proteomes" id="UP000014500">
    <property type="component" value="Unassembled WGS sequence"/>
</dbReference>
<dbReference type="eggNOG" id="KOG2233">
    <property type="taxonomic scope" value="Eukaryota"/>
</dbReference>
<dbReference type="InterPro" id="IPR029018">
    <property type="entry name" value="Hex-like_dom2"/>
</dbReference>
<accession>T1JFM2</accession>
<dbReference type="Gene3D" id="3.20.20.80">
    <property type="entry name" value="Glycosidases"/>
    <property type="match status" value="1"/>
</dbReference>
<dbReference type="AlphaFoldDB" id="T1JFM2"/>
<organism evidence="6 7">
    <name type="scientific">Strigamia maritima</name>
    <name type="common">European centipede</name>
    <name type="synonym">Geophilus maritimus</name>
    <dbReference type="NCBI Taxonomy" id="126957"/>
    <lineage>
        <taxon>Eukaryota</taxon>
        <taxon>Metazoa</taxon>
        <taxon>Ecdysozoa</taxon>
        <taxon>Arthropoda</taxon>
        <taxon>Myriapoda</taxon>
        <taxon>Chilopoda</taxon>
        <taxon>Pleurostigmophora</taxon>
        <taxon>Geophilomorpha</taxon>
        <taxon>Linotaeniidae</taxon>
        <taxon>Strigamia</taxon>
    </lineage>
</organism>
<feature type="domain" description="Alpha-N-acetylglucosaminidase tim-barrel" evidence="3">
    <location>
        <begin position="138"/>
        <end position="466"/>
    </location>
</feature>
<dbReference type="STRING" id="126957.T1JFM2"/>
<dbReference type="Gene3D" id="1.20.120.670">
    <property type="entry name" value="N-acetyl-b-d-glucoasminidase"/>
    <property type="match status" value="1"/>
</dbReference>
<dbReference type="PhylomeDB" id="T1JFM2"/>
<sequence>MHARLVSFLLLSFLINCCATTWPYLHVLTPKESSNDQETAVKDLLNRLLKERANEFEVSIDPNLGPADRDTYRLENKGQEQKIAVTGNTGVAASLGIQNYLKYWAGCHISWSGSQLNLPTPLPRIDTPIQMSTNDRFRYYQNVCTVSYSSVWWNWKRWEQEIDWMALNGINLPLAFTGQEAIWTRVYKKFNFTSDDLDNFFSGPAFLAWQRMGNLDQWAGPLPVSWQEQQLNLQHQILARMRSFGMVPVLPAFSGHVPPAIVQHYPHANVSQMSWGQKFNNTFLLSPEDPLFQDIGNTFIGELIGEFGTNHIYNCDVFNEMEPQSGDLNYLRRVGNATFSAMTSADSKAIWLMQGWLFNSVFWLPERAEALLTSVPIGKMIVLDLQAELYPLHTKLDSFYGQPFIWCMLHNFGGVLGMYGVVENVNTLPFQSRVFPNSTMIGLGLTMEGINQNDVMYELMNEMTWRNESVDLQQWFTHYGYRRYGSKDPKIGIAWRKLLKSVYNCTDGHKQHGAYVVVKRPSLRLIPSMWYQEEDLLDAWDNLLEIGNNISCNETYQYDLVDVTREVLQTLSNQFYQQLVDSFKAKNKTGVLLAGNKIIEILQTLEELLASDGHFLLGRWLQDAKDNGISELDKVNFEYNARNQVTLWGPHGNIRDYAAKQWSGLMKSYYLPRWQLFQRMLMDCIMSKKPFKINEFYEKAFTEIEEPFTFDRNEYPTVPVGDTVEIVKEIHLKWRHQRDTHILIRK</sequence>
<dbReference type="InterPro" id="IPR007781">
    <property type="entry name" value="NAGLU"/>
</dbReference>
<dbReference type="Pfam" id="PF05089">
    <property type="entry name" value="NAGLU"/>
    <property type="match status" value="1"/>
</dbReference>
<dbReference type="InterPro" id="IPR024733">
    <property type="entry name" value="NAGLU_tim-barrel"/>
</dbReference>
<reference evidence="7" key="1">
    <citation type="submission" date="2011-05" db="EMBL/GenBank/DDBJ databases">
        <authorList>
            <person name="Richards S.R."/>
            <person name="Qu J."/>
            <person name="Jiang H."/>
            <person name="Jhangiani S.N."/>
            <person name="Agravi P."/>
            <person name="Goodspeed R."/>
            <person name="Gross S."/>
            <person name="Mandapat C."/>
            <person name="Jackson L."/>
            <person name="Mathew T."/>
            <person name="Pu L."/>
            <person name="Thornton R."/>
            <person name="Saada N."/>
            <person name="Wilczek-Boney K.B."/>
            <person name="Lee S."/>
            <person name="Kovar C."/>
            <person name="Wu Y."/>
            <person name="Scherer S.E."/>
            <person name="Worley K.C."/>
            <person name="Muzny D.M."/>
            <person name="Gibbs R."/>
        </authorList>
    </citation>
    <scope>NUCLEOTIDE SEQUENCE</scope>
    <source>
        <strain evidence="7">Brora</strain>
    </source>
</reference>
<dbReference type="GO" id="GO:0016787">
    <property type="term" value="F:hydrolase activity"/>
    <property type="evidence" value="ECO:0007669"/>
    <property type="project" value="UniProtKB-KW"/>
</dbReference>
<keyword evidence="7" id="KW-1185">Reference proteome</keyword>
<dbReference type="Pfam" id="PF12972">
    <property type="entry name" value="NAGLU_C"/>
    <property type="match status" value="1"/>
</dbReference>
<evidence type="ECO:0000259" key="3">
    <source>
        <dbReference type="Pfam" id="PF05089"/>
    </source>
</evidence>
<dbReference type="EMBL" id="JH432179">
    <property type="status" value="NOT_ANNOTATED_CDS"/>
    <property type="molecule type" value="Genomic_DNA"/>
</dbReference>
<name>T1JFM2_STRMM</name>
<dbReference type="HOGENOM" id="CLU_011988_2_1_1"/>
<dbReference type="InterPro" id="IPR024732">
    <property type="entry name" value="NAGLU_C"/>
</dbReference>
<evidence type="ECO:0000259" key="5">
    <source>
        <dbReference type="Pfam" id="PF12972"/>
    </source>
</evidence>
<feature type="domain" description="Alpha-N-acetylglucosaminidase N-terminal" evidence="4">
    <location>
        <begin position="40"/>
        <end position="123"/>
    </location>
</feature>
<reference evidence="6" key="2">
    <citation type="submission" date="2015-02" db="UniProtKB">
        <authorList>
            <consortium name="EnsemblMetazoa"/>
        </authorList>
    </citation>
    <scope>IDENTIFICATION</scope>
</reference>